<dbReference type="EMBL" id="VCHE01000064">
    <property type="protein sequence ID" value="KAB2573166.1"/>
    <property type="molecule type" value="Genomic_DNA"/>
</dbReference>
<feature type="chain" id="PRO_5024839623" evidence="6">
    <location>
        <begin position="21"/>
        <end position="175"/>
    </location>
</feature>
<evidence type="ECO:0000256" key="4">
    <source>
        <dbReference type="ARBA" id="ARBA00023157"/>
    </source>
</evidence>
<evidence type="ECO:0000313" key="9">
    <source>
        <dbReference type="Proteomes" id="UP000325902"/>
    </source>
</evidence>
<gene>
    <name evidence="8" type="primary">ALTA1</name>
    <name evidence="8" type="ORF">DBV05_g8189</name>
</gene>
<accession>A0A5N5D5X4</accession>
<comment type="caution">
    <text evidence="8">The sequence shown here is derived from an EMBL/GenBank/DDBJ whole genome shotgun (WGS) entry which is preliminary data.</text>
</comment>
<reference evidence="8 9" key="1">
    <citation type="journal article" date="2019" name="Sci. Rep.">
        <title>A multi-omics analysis of the grapevine pathogen Lasiodiplodia theobromae reveals that temperature affects the expression of virulence- and pathogenicity-related genes.</title>
        <authorList>
            <person name="Felix C."/>
            <person name="Meneses R."/>
            <person name="Goncalves M.F.M."/>
            <person name="Tilleman L."/>
            <person name="Duarte A.S."/>
            <person name="Jorrin-Novo J.V."/>
            <person name="Van de Peer Y."/>
            <person name="Deforce D."/>
            <person name="Van Nieuwerburgh F."/>
            <person name="Esteves A.C."/>
            <person name="Alves A."/>
        </authorList>
    </citation>
    <scope>NUCLEOTIDE SEQUENCE [LARGE SCALE GENOMIC DNA]</scope>
    <source>
        <strain evidence="8 9">LA-SOL3</strain>
    </source>
</reference>
<keyword evidence="4 5" id="KW-1015">Disulfide bond</keyword>
<comment type="caution">
    <text evidence="5">Lacks conserved residue(s) required for the propagation of feature annotation.</text>
</comment>
<dbReference type="GO" id="GO:0005576">
    <property type="term" value="C:extracellular region"/>
    <property type="evidence" value="ECO:0007669"/>
    <property type="project" value="UniProtKB-SubCell"/>
</dbReference>
<dbReference type="PROSITE" id="PS51895">
    <property type="entry name" value="AA1"/>
    <property type="match status" value="1"/>
</dbReference>
<feature type="domain" description="AA1-like" evidence="7">
    <location>
        <begin position="40"/>
        <end position="171"/>
    </location>
</feature>
<evidence type="ECO:0000256" key="6">
    <source>
        <dbReference type="SAM" id="SignalP"/>
    </source>
</evidence>
<keyword evidence="2" id="KW-0964">Secreted</keyword>
<dbReference type="Pfam" id="PF16541">
    <property type="entry name" value="AltA1"/>
    <property type="match status" value="1"/>
</dbReference>
<evidence type="ECO:0000256" key="3">
    <source>
        <dbReference type="ARBA" id="ARBA00022729"/>
    </source>
</evidence>
<keyword evidence="9" id="KW-1185">Reference proteome</keyword>
<keyword evidence="3 6" id="KW-0732">Signal</keyword>
<dbReference type="AlphaFoldDB" id="A0A5N5D5X4"/>
<proteinExistence type="predicted"/>
<organism evidence="8 9">
    <name type="scientific">Lasiodiplodia theobromae</name>
    <dbReference type="NCBI Taxonomy" id="45133"/>
    <lineage>
        <taxon>Eukaryota</taxon>
        <taxon>Fungi</taxon>
        <taxon>Dikarya</taxon>
        <taxon>Ascomycota</taxon>
        <taxon>Pezizomycotina</taxon>
        <taxon>Dothideomycetes</taxon>
        <taxon>Dothideomycetes incertae sedis</taxon>
        <taxon>Botryosphaeriales</taxon>
        <taxon>Botryosphaeriaceae</taxon>
        <taxon>Lasiodiplodia</taxon>
    </lineage>
</organism>
<evidence type="ECO:0000259" key="7">
    <source>
        <dbReference type="PROSITE" id="PS51895"/>
    </source>
</evidence>
<dbReference type="OrthoDB" id="3928926at2759"/>
<name>A0A5N5D5X4_9PEZI</name>
<sequence length="175" mass="18788">MKFLTAAAATALLSATTALAAPTDPSYSPPPTYSCPGPDKETTKYQIKEFSTRKYDGKTISTLSFRILATNGGTLDFECIPYDPVTKGATQAFEDGKVYFCGENTFFSFSYTAGNGADKKNELFLWQEVSENNTIGGKADFDDPICHAGGSSINDLVCTVPDQVYLAVTLEKLGA</sequence>
<dbReference type="InterPro" id="IPR032382">
    <property type="entry name" value="AltA1"/>
</dbReference>
<feature type="signal peptide" evidence="6">
    <location>
        <begin position="1"/>
        <end position="20"/>
    </location>
</feature>
<dbReference type="Proteomes" id="UP000325902">
    <property type="component" value="Unassembled WGS sequence"/>
</dbReference>
<evidence type="ECO:0000256" key="2">
    <source>
        <dbReference type="ARBA" id="ARBA00022525"/>
    </source>
</evidence>
<comment type="subcellular location">
    <subcellularLocation>
        <location evidence="1">Secreted</location>
    </subcellularLocation>
</comment>
<feature type="disulfide bond" evidence="5">
    <location>
        <begin position="146"/>
        <end position="158"/>
    </location>
</feature>
<evidence type="ECO:0000256" key="5">
    <source>
        <dbReference type="PROSITE-ProRule" id="PRU01243"/>
    </source>
</evidence>
<evidence type="ECO:0000313" key="8">
    <source>
        <dbReference type="EMBL" id="KAB2573166.1"/>
    </source>
</evidence>
<protein>
    <submittedName>
        <fullName evidence="8">Major allergen Alt a 1</fullName>
    </submittedName>
</protein>
<evidence type="ECO:0000256" key="1">
    <source>
        <dbReference type="ARBA" id="ARBA00004613"/>
    </source>
</evidence>
<dbReference type="Gene3D" id="2.40.350.20">
    <property type="match status" value="1"/>
</dbReference>